<dbReference type="Pfam" id="PF19102">
    <property type="entry name" value="DUF5789"/>
    <property type="match status" value="1"/>
</dbReference>
<keyword evidence="2" id="KW-1185">Reference proteome</keyword>
<organism evidence="1 2">
    <name type="scientific">Halobium salinum</name>
    <dbReference type="NCBI Taxonomy" id="1364940"/>
    <lineage>
        <taxon>Archaea</taxon>
        <taxon>Methanobacteriati</taxon>
        <taxon>Methanobacteriota</taxon>
        <taxon>Stenosarchaea group</taxon>
        <taxon>Halobacteria</taxon>
        <taxon>Halobacteriales</taxon>
        <taxon>Haloferacaceae</taxon>
        <taxon>Halobium</taxon>
    </lineage>
</organism>
<evidence type="ECO:0008006" key="3">
    <source>
        <dbReference type="Google" id="ProtNLM"/>
    </source>
</evidence>
<dbReference type="RefSeq" id="WP_267624757.1">
    <property type="nucleotide sequence ID" value="NZ_JAODIW010000010.1"/>
</dbReference>
<dbReference type="AlphaFoldDB" id="A0ABD5P6F7"/>
<comment type="caution">
    <text evidence="1">The sequence shown here is derived from an EMBL/GenBank/DDBJ whole genome shotgun (WGS) entry which is preliminary data.</text>
</comment>
<name>A0ABD5P6F7_9EURY</name>
<protein>
    <recommendedName>
        <fullName evidence="3">DUF2795 domain-containing protein</fullName>
    </recommendedName>
</protein>
<accession>A0ABD5P6F7</accession>
<reference evidence="1 2" key="1">
    <citation type="journal article" date="2019" name="Int. J. Syst. Evol. Microbiol.">
        <title>The Global Catalogue of Microorganisms (GCM) 10K type strain sequencing project: providing services to taxonomists for standard genome sequencing and annotation.</title>
        <authorList>
            <consortium name="The Broad Institute Genomics Platform"/>
            <consortium name="The Broad Institute Genome Sequencing Center for Infectious Disease"/>
            <person name="Wu L."/>
            <person name="Ma J."/>
        </authorList>
    </citation>
    <scope>NUCLEOTIDE SEQUENCE [LARGE SCALE GENOMIC DNA]</scope>
    <source>
        <strain evidence="1 2">CGMCC 1.12553</strain>
    </source>
</reference>
<dbReference type="Proteomes" id="UP001595921">
    <property type="component" value="Unassembled WGS sequence"/>
</dbReference>
<proteinExistence type="predicted"/>
<dbReference type="EMBL" id="JBHSDS010000001">
    <property type="protein sequence ID" value="MFC4356402.1"/>
    <property type="molecule type" value="Genomic_DNA"/>
</dbReference>
<evidence type="ECO:0000313" key="1">
    <source>
        <dbReference type="EMBL" id="MFC4356402.1"/>
    </source>
</evidence>
<dbReference type="InterPro" id="IPR043899">
    <property type="entry name" value="DUF5789"/>
</dbReference>
<sequence length="85" mass="8916">MSQSVKLNSVETLFGDLEYPITRKEASAAYAGTTLLLADGETDLGRVVAETVSDTFEGPDELFADLHTALPIEAVGEPGQSDGDA</sequence>
<evidence type="ECO:0000313" key="2">
    <source>
        <dbReference type="Proteomes" id="UP001595921"/>
    </source>
</evidence>
<gene>
    <name evidence="1" type="ORF">ACFO0N_00395</name>
</gene>